<dbReference type="SUPFAM" id="SSF53098">
    <property type="entry name" value="Ribonuclease H-like"/>
    <property type="match status" value="1"/>
</dbReference>
<organism evidence="5 6">
    <name type="scientific">Actinoalloteichus hoggarensis</name>
    <dbReference type="NCBI Taxonomy" id="1470176"/>
    <lineage>
        <taxon>Bacteria</taxon>
        <taxon>Bacillati</taxon>
        <taxon>Actinomycetota</taxon>
        <taxon>Actinomycetes</taxon>
        <taxon>Pseudonocardiales</taxon>
        <taxon>Pseudonocardiaceae</taxon>
        <taxon>Actinoalloteichus</taxon>
    </lineage>
</organism>
<dbReference type="KEGG" id="ahg:AHOG_18255"/>
<evidence type="ECO:0000256" key="3">
    <source>
        <dbReference type="ARBA" id="ARBA00022839"/>
    </source>
</evidence>
<keyword evidence="1" id="KW-0540">Nuclease</keyword>
<dbReference type="InterPro" id="IPR036397">
    <property type="entry name" value="RNaseH_sf"/>
</dbReference>
<dbReference type="InterPro" id="IPR012337">
    <property type="entry name" value="RNaseH-like_sf"/>
</dbReference>
<dbReference type="InterPro" id="IPR013520">
    <property type="entry name" value="Ribonucl_H"/>
</dbReference>
<gene>
    <name evidence="5" type="ORF">AHOG_18255</name>
</gene>
<evidence type="ECO:0000313" key="6">
    <source>
        <dbReference type="Proteomes" id="UP000204221"/>
    </source>
</evidence>
<keyword evidence="6" id="KW-1185">Reference proteome</keyword>
<name>A0A221W6K3_9PSEU</name>
<protein>
    <submittedName>
        <fullName evidence="5">DNA polymerase III subunit epsilon</fullName>
    </submittedName>
</protein>
<evidence type="ECO:0000256" key="2">
    <source>
        <dbReference type="ARBA" id="ARBA00022801"/>
    </source>
</evidence>
<keyword evidence="2" id="KW-0378">Hydrolase</keyword>
<sequence>MIRYLRCMIRSGMSWSDGPLTAFDLETTGVDTATDRLVTATIVAIVPGAEPVVSSWLADPGVEIPSAAAEVHGISTEHARAHGRDAATVVAEIADTLARVWSPTTPLCVFNAGFDLSLLDAELRRHHGRDLVLGGPVIDPMCIDKHLDRYRRGKRTLSALCEHHQVRLEDAHSSTGDALACARLAWRLARSHPEQIGTVDLAELHTRQAGWYRTQTTGFADYLDKLAGREADPAEAEQLRGRAADVRSTADHWPLRRVTAPVEATAPVEVSAAG</sequence>
<dbReference type="CDD" id="cd06127">
    <property type="entry name" value="DEDDh"/>
    <property type="match status" value="1"/>
</dbReference>
<dbReference type="SMART" id="SM00479">
    <property type="entry name" value="EXOIII"/>
    <property type="match status" value="1"/>
</dbReference>
<dbReference type="PANTHER" id="PTHR30231">
    <property type="entry name" value="DNA POLYMERASE III SUBUNIT EPSILON"/>
    <property type="match status" value="1"/>
</dbReference>
<feature type="domain" description="Exonuclease" evidence="4">
    <location>
        <begin position="19"/>
        <end position="194"/>
    </location>
</feature>
<evidence type="ECO:0000259" key="4">
    <source>
        <dbReference type="SMART" id="SM00479"/>
    </source>
</evidence>
<dbReference type="GO" id="GO:0005829">
    <property type="term" value="C:cytosol"/>
    <property type="evidence" value="ECO:0007669"/>
    <property type="project" value="TreeGrafter"/>
</dbReference>
<dbReference type="AlphaFoldDB" id="A0A221W6K3"/>
<keyword evidence="3" id="KW-0269">Exonuclease</keyword>
<dbReference type="GO" id="GO:0003676">
    <property type="term" value="F:nucleic acid binding"/>
    <property type="evidence" value="ECO:0007669"/>
    <property type="project" value="InterPro"/>
</dbReference>
<reference evidence="5 6" key="1">
    <citation type="submission" date="2017-07" db="EMBL/GenBank/DDBJ databases">
        <title>Complete genome sequence of Actinoalloteichus hoggarensis DSM 45943, type strain of Actinoalloteichus hoggarensis.</title>
        <authorList>
            <person name="Ruckert C."/>
            <person name="Nouioui I."/>
            <person name="Willmese J."/>
            <person name="van Wezel G."/>
            <person name="Klenk H.-P."/>
            <person name="Kalinowski J."/>
            <person name="Zotchev S.B."/>
        </authorList>
    </citation>
    <scope>NUCLEOTIDE SEQUENCE [LARGE SCALE GENOMIC DNA]</scope>
    <source>
        <strain evidence="5 6">DSM 45943</strain>
    </source>
</reference>
<dbReference type="Gene3D" id="3.30.420.10">
    <property type="entry name" value="Ribonuclease H-like superfamily/Ribonuclease H"/>
    <property type="match status" value="1"/>
</dbReference>
<dbReference type="NCBIfam" id="NF005927">
    <property type="entry name" value="PRK07942.1"/>
    <property type="match status" value="1"/>
</dbReference>
<dbReference type="Proteomes" id="UP000204221">
    <property type="component" value="Chromosome"/>
</dbReference>
<proteinExistence type="predicted"/>
<evidence type="ECO:0000256" key="1">
    <source>
        <dbReference type="ARBA" id="ARBA00022722"/>
    </source>
</evidence>
<dbReference type="EMBL" id="CP022521">
    <property type="protein sequence ID" value="ASO21276.1"/>
    <property type="molecule type" value="Genomic_DNA"/>
</dbReference>
<accession>A0A221W6K3</accession>
<dbReference type="GO" id="GO:0008408">
    <property type="term" value="F:3'-5' exonuclease activity"/>
    <property type="evidence" value="ECO:0007669"/>
    <property type="project" value="TreeGrafter"/>
</dbReference>
<dbReference type="PANTHER" id="PTHR30231:SF4">
    <property type="entry name" value="PROTEIN NEN2"/>
    <property type="match status" value="1"/>
</dbReference>
<evidence type="ECO:0000313" key="5">
    <source>
        <dbReference type="EMBL" id="ASO21276.1"/>
    </source>
</evidence>
<dbReference type="Pfam" id="PF00929">
    <property type="entry name" value="RNase_T"/>
    <property type="match status" value="1"/>
</dbReference>